<keyword evidence="3" id="KW-0812">Transmembrane</keyword>
<proteinExistence type="predicted"/>
<feature type="transmembrane region" description="Helical" evidence="3">
    <location>
        <begin position="47"/>
        <end position="68"/>
    </location>
</feature>
<feature type="domain" description="C-type lectin" evidence="4">
    <location>
        <begin position="440"/>
        <end position="565"/>
    </location>
</feature>
<sequence>MENPQRWTDDEPKISFLPKMSQVFFTGGYSQSRYKIFGRGGDGSNRLVLLCLGLLNVFLLIVAVVIGINCAKVKEGSLHVSHSNVTPLINELDYLRKNHSDVIKAEEEAKNELDRALKNHMQLKEKIEQQKTINDNYQKQIEELQTEKTNLKSNVSALEGNCGRCPPRWILLNSSCYFFSYTESRTVRKNWQDSRANCITRGADLVVIDNKEEQKFVSDTIENMKVSSKEWENGFWVGLRDTEREGTWVWINNVTEVEQRYWDDGEPNNAGHHGEDCVVVYYKPKNPWKTRNDVNCQTAARQWILSTYMTPWKHNRLAAVSLAVLAAILLIVDIGLGVHYRELKDTHLTLNDTERIGDELTKLHDTYKTAIKTMNDYKKQLEAEKSDQTETNWEFEHQTKRRTNFEAQIAKLSPDITALRYSSPMIADGCRHCPPGWILMNSVCYYFSYTDDALSRTWQRARDFCQIYGGDLAVIDSKDKEKSIVSHLNKNNRKTDFWIGLKDPNEAGTWTWVDGRMLAEGYWKDGEPNNVSDNYEDCAAVYPVINFFKAWTDYRCTNKMNWICEKAPTSLS</sequence>
<dbReference type="SMART" id="SM00034">
    <property type="entry name" value="CLECT"/>
    <property type="match status" value="2"/>
</dbReference>
<dbReference type="InterPro" id="IPR016186">
    <property type="entry name" value="C-type_lectin-like/link_sf"/>
</dbReference>
<dbReference type="EMBL" id="REGW02000011">
    <property type="protein sequence ID" value="KAE8289851.1"/>
    <property type="molecule type" value="Genomic_DNA"/>
</dbReference>
<evidence type="ECO:0000256" key="1">
    <source>
        <dbReference type="ARBA" id="ARBA00022734"/>
    </source>
</evidence>
<dbReference type="SUPFAM" id="SSF56436">
    <property type="entry name" value="C-type lectin-like"/>
    <property type="match status" value="2"/>
</dbReference>
<evidence type="ECO:0000256" key="2">
    <source>
        <dbReference type="SAM" id="Coils"/>
    </source>
</evidence>
<evidence type="ECO:0000313" key="6">
    <source>
        <dbReference type="Proteomes" id="UP000424527"/>
    </source>
</evidence>
<evidence type="ECO:0000259" key="4">
    <source>
        <dbReference type="PROSITE" id="PS50041"/>
    </source>
</evidence>
<feature type="coiled-coil region" evidence="2">
    <location>
        <begin position="103"/>
        <end position="161"/>
    </location>
</feature>
<dbReference type="PROSITE" id="PS50041">
    <property type="entry name" value="C_TYPE_LECTIN_2"/>
    <property type="match status" value="2"/>
</dbReference>
<gene>
    <name evidence="5" type="ORF">D5F01_LYC11561</name>
</gene>
<comment type="caution">
    <text evidence="5">The sequence shown here is derived from an EMBL/GenBank/DDBJ whole genome shotgun (WGS) entry which is preliminary data.</text>
</comment>
<keyword evidence="1 5" id="KW-0430">Lectin</keyword>
<dbReference type="InterPro" id="IPR033989">
    <property type="entry name" value="CD209-like_CTLD"/>
</dbReference>
<dbReference type="Gene3D" id="3.10.100.10">
    <property type="entry name" value="Mannose-Binding Protein A, subunit A"/>
    <property type="match status" value="2"/>
</dbReference>
<evidence type="ECO:0000313" key="5">
    <source>
        <dbReference type="EMBL" id="KAE8289851.1"/>
    </source>
</evidence>
<keyword evidence="6" id="KW-1185">Reference proteome</keyword>
<dbReference type="GO" id="GO:0030246">
    <property type="term" value="F:carbohydrate binding"/>
    <property type="evidence" value="ECO:0007669"/>
    <property type="project" value="UniProtKB-KW"/>
</dbReference>
<feature type="domain" description="C-type lectin" evidence="4">
    <location>
        <begin position="172"/>
        <end position="292"/>
    </location>
</feature>
<dbReference type="AlphaFoldDB" id="A0A6G0IF02"/>
<keyword evidence="2" id="KW-0175">Coiled coil</keyword>
<name>A0A6G0IF02_LARCR</name>
<dbReference type="Proteomes" id="UP000424527">
    <property type="component" value="Unassembled WGS sequence"/>
</dbReference>
<evidence type="ECO:0000256" key="3">
    <source>
        <dbReference type="SAM" id="Phobius"/>
    </source>
</evidence>
<dbReference type="InterPro" id="IPR050111">
    <property type="entry name" value="C-type_lectin/snaclec_domain"/>
</dbReference>
<dbReference type="InterPro" id="IPR001304">
    <property type="entry name" value="C-type_lectin-like"/>
</dbReference>
<reference evidence="5 6" key="1">
    <citation type="submission" date="2019-07" db="EMBL/GenBank/DDBJ databases">
        <title>Chromosome genome assembly for large yellow croaker.</title>
        <authorList>
            <person name="Xiao S."/>
        </authorList>
    </citation>
    <scope>NUCLEOTIDE SEQUENCE [LARGE SCALE GENOMIC DNA]</scope>
    <source>
        <strain evidence="5">JMULYC20181020</strain>
        <tissue evidence="5">Muscle</tissue>
    </source>
</reference>
<dbReference type="InterPro" id="IPR016187">
    <property type="entry name" value="CTDL_fold"/>
</dbReference>
<keyword evidence="3" id="KW-1133">Transmembrane helix</keyword>
<dbReference type="PANTHER" id="PTHR22803">
    <property type="entry name" value="MANNOSE, PHOSPHOLIPASE, LECTIN RECEPTOR RELATED"/>
    <property type="match status" value="1"/>
</dbReference>
<dbReference type="CDD" id="cd03590">
    <property type="entry name" value="CLECT_DC-SIGN_like"/>
    <property type="match status" value="2"/>
</dbReference>
<organism evidence="5 6">
    <name type="scientific">Larimichthys crocea</name>
    <name type="common">Large yellow croaker</name>
    <name type="synonym">Pseudosciaena crocea</name>
    <dbReference type="NCBI Taxonomy" id="215358"/>
    <lineage>
        <taxon>Eukaryota</taxon>
        <taxon>Metazoa</taxon>
        <taxon>Chordata</taxon>
        <taxon>Craniata</taxon>
        <taxon>Vertebrata</taxon>
        <taxon>Euteleostomi</taxon>
        <taxon>Actinopterygii</taxon>
        <taxon>Neopterygii</taxon>
        <taxon>Teleostei</taxon>
        <taxon>Neoteleostei</taxon>
        <taxon>Acanthomorphata</taxon>
        <taxon>Eupercaria</taxon>
        <taxon>Sciaenidae</taxon>
        <taxon>Larimichthys</taxon>
    </lineage>
</organism>
<keyword evidence="3" id="KW-0472">Membrane</keyword>
<dbReference type="Pfam" id="PF00059">
    <property type="entry name" value="Lectin_C"/>
    <property type="match status" value="2"/>
</dbReference>
<accession>A0A6G0IF02</accession>
<feature type="transmembrane region" description="Helical" evidence="3">
    <location>
        <begin position="317"/>
        <end position="340"/>
    </location>
</feature>
<protein>
    <submittedName>
        <fullName evidence="5">C-type lectin domain family 4 member C Blood dendritic cell antigen 2</fullName>
    </submittedName>
</protein>